<evidence type="ECO:0000313" key="4">
    <source>
        <dbReference type="EMBL" id="RJT14038.1"/>
    </source>
</evidence>
<accession>A0ABX9P1C5</accession>
<evidence type="ECO:0000256" key="2">
    <source>
        <dbReference type="SAM" id="SignalP"/>
    </source>
</evidence>
<dbReference type="NCBIfam" id="TIGR01414">
    <property type="entry name" value="autotrans_barl"/>
    <property type="match status" value="1"/>
</dbReference>
<evidence type="ECO:0000259" key="3">
    <source>
        <dbReference type="PROSITE" id="PS51208"/>
    </source>
</evidence>
<feature type="domain" description="Autotransporter" evidence="3">
    <location>
        <begin position="578"/>
        <end position="865"/>
    </location>
</feature>
<protein>
    <submittedName>
        <fullName evidence="4">Autotransporter domain-containing protein</fullName>
    </submittedName>
</protein>
<dbReference type="EMBL" id="RAHG01000003">
    <property type="protein sequence ID" value="RJT14038.1"/>
    <property type="molecule type" value="Genomic_DNA"/>
</dbReference>
<reference evidence="4 5" key="1">
    <citation type="submission" date="2018-09" db="EMBL/GenBank/DDBJ databases">
        <authorList>
            <person name="Le Fleche-Mateos A."/>
        </authorList>
    </citation>
    <scope>NUCLEOTIDE SEQUENCE [LARGE SCALE GENOMIC DNA]</scope>
    <source>
        <strain evidence="4 5">DSM 30078</strain>
    </source>
</reference>
<dbReference type="PROSITE" id="PS51257">
    <property type="entry name" value="PROKAR_LIPOPROTEIN"/>
    <property type="match status" value="1"/>
</dbReference>
<dbReference type="InterPro" id="IPR006315">
    <property type="entry name" value="OM_autotransptr_brl_dom"/>
</dbReference>
<feature type="chain" id="PRO_5045148546" evidence="2">
    <location>
        <begin position="24"/>
        <end position="865"/>
    </location>
</feature>
<comment type="caution">
    <text evidence="4">The sequence shown here is derived from an EMBL/GenBank/DDBJ whole genome shotgun (WGS) entry which is preliminary data.</text>
</comment>
<keyword evidence="5" id="KW-1185">Reference proteome</keyword>
<dbReference type="SMART" id="SM00869">
    <property type="entry name" value="Autotransporter"/>
    <property type="match status" value="1"/>
</dbReference>
<dbReference type="Pfam" id="PF03797">
    <property type="entry name" value="Autotransporter"/>
    <property type="match status" value="1"/>
</dbReference>
<evidence type="ECO:0000313" key="5">
    <source>
        <dbReference type="Proteomes" id="UP000284119"/>
    </source>
</evidence>
<sequence length="865" mass="90350">MKFFLLSGIAGSCGLFNTVNALAACTPATGNNVSIICDGIINTPQSFTDASGITATITPRTQIAITAQDTPAFYFDTPFSRLQNQGNITTDAITSDGVALESLSDFTLINDASIGTSGSNSNAVHLSGVFDSTITNNGRLSTTGNVSSGILLDANIGNNTLNNNGVITTTGAQSHGIWVTGESRNIAINNSGSITASGPSSSGIFVDTATTTAEDVAVVNSSSGVIYSETDDGINFSRDSTGTIDNAGIIEAADSGISLQDNAQVSRIINDGIIAAGRGGITLDDTSGTNLLLNRGVIGSIEGDAIRVSETSTVTNGINNEGIIIGRVDAPTTNMSNSGLFDLLNNNSPSRVANYSQSSDAFLALQAENATNYGQLQVGGTASLAGNTIVVTNGSLDFSNGDLLSDVITSSNIVGTPTSVIDDSLRFQFVQEVTPTSYSLRIVDTGLTSVQTAVTTQTASPTASRIGGAIDQIIAKNSSAGAGASPGTLPGANPDTGGNGNNVATGSSDSSYCSGALGATVCAITSSSNAQQVYRNVVQLGPLMNGMLPYAELNNARAFGNIVDSRQDSVRELGRYDEFNPEKYLWIRPVGRWDNQEQRDGLDGYKSDTRGIAIGADVPVFEQARVGVAVGTSRTDVQDTSDDFRHDAQIESWNTLLYGSFDFTPATSLTWKAGYGHDKVEGNRYLNILNPSSSDLAFGGVARSSYDSRNLQAGLGLQSIFNLTDNLTLTPMVGGDYYSIKDKGYTEKNASDLGLDVEGQTLEAMIVSTKAKLGLQVSEFVNVHATAGVGYDTINDRSANRIAFTGSPDTPLTYQSMEQSPWIGMAGVGVSAKFTDQLDGTVQYDAEQRSSFFSQSIAVKVRYAF</sequence>
<dbReference type="InterPro" id="IPR005546">
    <property type="entry name" value="Autotransporte_beta"/>
</dbReference>
<proteinExistence type="predicted"/>
<gene>
    <name evidence="4" type="ORF">D5396_08590</name>
</gene>
<dbReference type="SUPFAM" id="SSF103515">
    <property type="entry name" value="Autotransporter"/>
    <property type="match status" value="1"/>
</dbReference>
<dbReference type="InterPro" id="IPR036709">
    <property type="entry name" value="Autotransporte_beta_dom_sf"/>
</dbReference>
<feature type="region of interest" description="Disordered" evidence="1">
    <location>
        <begin position="481"/>
        <end position="503"/>
    </location>
</feature>
<evidence type="ECO:0000256" key="1">
    <source>
        <dbReference type="SAM" id="MobiDB-lite"/>
    </source>
</evidence>
<dbReference type="Proteomes" id="UP000284119">
    <property type="component" value="Unassembled WGS sequence"/>
</dbReference>
<feature type="signal peptide" evidence="2">
    <location>
        <begin position="1"/>
        <end position="23"/>
    </location>
</feature>
<dbReference type="Gene3D" id="2.40.128.130">
    <property type="entry name" value="Autotransporter beta-domain"/>
    <property type="match status" value="1"/>
</dbReference>
<name>A0ABX9P1C5_9GAMM</name>
<dbReference type="PROSITE" id="PS51208">
    <property type="entry name" value="AUTOTRANSPORTER"/>
    <property type="match status" value="1"/>
</dbReference>
<organism evidence="4 5">
    <name type="scientific">Rahnella inusitata</name>
    <dbReference type="NCBI Taxonomy" id="58169"/>
    <lineage>
        <taxon>Bacteria</taxon>
        <taxon>Pseudomonadati</taxon>
        <taxon>Pseudomonadota</taxon>
        <taxon>Gammaproteobacteria</taxon>
        <taxon>Enterobacterales</taxon>
        <taxon>Yersiniaceae</taxon>
        <taxon>Rahnella</taxon>
    </lineage>
</organism>
<keyword evidence="2" id="KW-0732">Signal</keyword>